<proteinExistence type="predicted"/>
<evidence type="ECO:0000313" key="1">
    <source>
        <dbReference type="EMBL" id="GIY94228.1"/>
    </source>
</evidence>
<dbReference type="AlphaFoldDB" id="A0AAV4XHV9"/>
<accession>A0AAV4XHV9</accession>
<dbReference type="EMBL" id="BPLR01000367">
    <property type="protein sequence ID" value="GIY94228.1"/>
    <property type="molecule type" value="Genomic_DNA"/>
</dbReference>
<keyword evidence="2" id="KW-1185">Reference proteome</keyword>
<gene>
    <name evidence="1" type="ORF">CEXT_180611</name>
</gene>
<evidence type="ECO:0000313" key="2">
    <source>
        <dbReference type="Proteomes" id="UP001054945"/>
    </source>
</evidence>
<protein>
    <submittedName>
        <fullName evidence="1">Uncharacterized protein</fullName>
    </submittedName>
</protein>
<comment type="caution">
    <text evidence="1">The sequence shown here is derived from an EMBL/GenBank/DDBJ whole genome shotgun (WGS) entry which is preliminary data.</text>
</comment>
<sequence length="82" mass="9676">MIFILLNDAFSVVHDPVAGRRPMVRQPRLRAVGGDGDRRERRLHHVFYDAEGHHGHHRDRLLHDELHDGMTPTPMTTYLYRR</sequence>
<dbReference type="Proteomes" id="UP001054945">
    <property type="component" value="Unassembled WGS sequence"/>
</dbReference>
<organism evidence="1 2">
    <name type="scientific">Caerostris extrusa</name>
    <name type="common">Bark spider</name>
    <name type="synonym">Caerostris bankana</name>
    <dbReference type="NCBI Taxonomy" id="172846"/>
    <lineage>
        <taxon>Eukaryota</taxon>
        <taxon>Metazoa</taxon>
        <taxon>Ecdysozoa</taxon>
        <taxon>Arthropoda</taxon>
        <taxon>Chelicerata</taxon>
        <taxon>Arachnida</taxon>
        <taxon>Araneae</taxon>
        <taxon>Araneomorphae</taxon>
        <taxon>Entelegynae</taxon>
        <taxon>Araneoidea</taxon>
        <taxon>Araneidae</taxon>
        <taxon>Caerostris</taxon>
    </lineage>
</organism>
<name>A0AAV4XHV9_CAEEX</name>
<reference evidence="1 2" key="1">
    <citation type="submission" date="2021-06" db="EMBL/GenBank/DDBJ databases">
        <title>Caerostris extrusa draft genome.</title>
        <authorList>
            <person name="Kono N."/>
            <person name="Arakawa K."/>
        </authorList>
    </citation>
    <scope>NUCLEOTIDE SEQUENCE [LARGE SCALE GENOMIC DNA]</scope>
</reference>